<keyword evidence="4" id="KW-0479">Metal-binding</keyword>
<sequence length="180" mass="19893">MRTMQDDGAEVRLSGQLERNHSSQMGLTILNSALKPPLVGANSHGGHPSLVSQFSQQQPLFPHALSKLDCSFCGERFHNREDLIVHRAGHTGEQPVSCALCSKSFVNKTTLNIHMRIHTGEKPYVCSQCGKRFTQNGSLKIHLRTHSGEKPYGCSHCAASFNNPSNLRRHLITHSTNTVL</sequence>
<dbReference type="InterPro" id="IPR013087">
    <property type="entry name" value="Znf_C2H2_type"/>
</dbReference>
<dbReference type="Gene3D" id="3.30.160.60">
    <property type="entry name" value="Classic Zinc Finger"/>
    <property type="match status" value="4"/>
</dbReference>
<dbReference type="GO" id="GO:0000785">
    <property type="term" value="C:chromatin"/>
    <property type="evidence" value="ECO:0007669"/>
    <property type="project" value="TreeGrafter"/>
</dbReference>
<dbReference type="GO" id="GO:0005667">
    <property type="term" value="C:transcription regulator complex"/>
    <property type="evidence" value="ECO:0007669"/>
    <property type="project" value="TreeGrafter"/>
</dbReference>
<evidence type="ECO:0000256" key="9">
    <source>
        <dbReference type="ARBA" id="ARBA00023125"/>
    </source>
</evidence>
<dbReference type="InterPro" id="IPR036236">
    <property type="entry name" value="Znf_C2H2_sf"/>
</dbReference>
<gene>
    <name evidence="15" type="primary">LOC106516640</name>
</gene>
<proteinExistence type="inferred from homology"/>
<keyword evidence="11" id="KW-0539">Nucleus</keyword>
<comment type="subcellular location">
    <subcellularLocation>
        <location evidence="2">Nucleus</location>
    </subcellularLocation>
</comment>
<dbReference type="FunFam" id="3.30.160.60:FF:000771">
    <property type="entry name" value="zinc finger protein 648"/>
    <property type="match status" value="1"/>
</dbReference>
<feature type="domain" description="C2H2-type" evidence="13">
    <location>
        <begin position="96"/>
        <end position="123"/>
    </location>
</feature>
<keyword evidence="9" id="KW-0238">DNA-binding</keyword>
<dbReference type="KEGG" id="alim:106516640"/>
<evidence type="ECO:0000313" key="15">
    <source>
        <dbReference type="RefSeq" id="XP_013862553.1"/>
    </source>
</evidence>
<name>A0A2I4B486_AUSLI</name>
<dbReference type="InParanoid" id="A0A2I4B486"/>
<keyword evidence="5" id="KW-0677">Repeat</keyword>
<dbReference type="PROSITE" id="PS00028">
    <property type="entry name" value="ZINC_FINGER_C2H2_1"/>
    <property type="match status" value="4"/>
</dbReference>
<feature type="domain" description="C2H2-type" evidence="13">
    <location>
        <begin position="124"/>
        <end position="151"/>
    </location>
</feature>
<dbReference type="SMART" id="SM00355">
    <property type="entry name" value="ZnF_C2H2"/>
    <property type="match status" value="4"/>
</dbReference>
<dbReference type="FunFam" id="3.30.160.60:FF:002274">
    <property type="entry name" value="Zinc finger protein 432"/>
    <property type="match status" value="1"/>
</dbReference>
<dbReference type="Proteomes" id="UP000192220">
    <property type="component" value="Unplaced"/>
</dbReference>
<keyword evidence="14" id="KW-1185">Reference proteome</keyword>
<accession>A0A2I4B486</accession>
<evidence type="ECO:0000256" key="2">
    <source>
        <dbReference type="ARBA" id="ARBA00004123"/>
    </source>
</evidence>
<evidence type="ECO:0000256" key="10">
    <source>
        <dbReference type="ARBA" id="ARBA00023163"/>
    </source>
</evidence>
<reference evidence="15" key="1">
    <citation type="submission" date="2025-08" db="UniProtKB">
        <authorList>
            <consortium name="RefSeq"/>
        </authorList>
    </citation>
    <scope>IDENTIFICATION</scope>
    <source>
        <strain evidence="15">Quisiro</strain>
        <tissue evidence="15">Liver</tissue>
    </source>
</reference>
<keyword evidence="8" id="KW-0805">Transcription regulation</keyword>
<evidence type="ECO:0000256" key="4">
    <source>
        <dbReference type="ARBA" id="ARBA00022723"/>
    </source>
</evidence>
<dbReference type="GO" id="GO:0008270">
    <property type="term" value="F:zinc ion binding"/>
    <property type="evidence" value="ECO:0007669"/>
    <property type="project" value="UniProtKB-KW"/>
</dbReference>
<evidence type="ECO:0000256" key="11">
    <source>
        <dbReference type="ARBA" id="ARBA00023242"/>
    </source>
</evidence>
<protein>
    <submittedName>
        <fullName evidence="15">Gastrula zinc finger protein XlCGF49.1</fullName>
    </submittedName>
</protein>
<dbReference type="Pfam" id="PF00096">
    <property type="entry name" value="zf-C2H2"/>
    <property type="match status" value="4"/>
</dbReference>
<evidence type="ECO:0000256" key="12">
    <source>
        <dbReference type="PROSITE-ProRule" id="PRU00042"/>
    </source>
</evidence>
<evidence type="ECO:0000256" key="6">
    <source>
        <dbReference type="ARBA" id="ARBA00022771"/>
    </source>
</evidence>
<comment type="similarity">
    <text evidence="3">Belongs to the krueppel C2H2-type zinc-finger protein family.</text>
</comment>
<keyword evidence="7" id="KW-0862">Zinc</keyword>
<dbReference type="RefSeq" id="XP_013862553.1">
    <property type="nucleotide sequence ID" value="XM_014007099.1"/>
</dbReference>
<keyword evidence="6 12" id="KW-0863">Zinc-finger</keyword>
<keyword evidence="10" id="KW-0804">Transcription</keyword>
<comment type="function">
    <text evidence="1">May be involved in transcriptional regulation.</text>
</comment>
<evidence type="ECO:0000256" key="5">
    <source>
        <dbReference type="ARBA" id="ARBA00022737"/>
    </source>
</evidence>
<feature type="domain" description="C2H2-type" evidence="13">
    <location>
        <begin position="68"/>
        <end position="95"/>
    </location>
</feature>
<evidence type="ECO:0000259" key="13">
    <source>
        <dbReference type="PROSITE" id="PS50157"/>
    </source>
</evidence>
<dbReference type="PANTHER" id="PTHR14003:SF23">
    <property type="entry name" value="ZINC FINGER PROTEIN 143"/>
    <property type="match status" value="1"/>
</dbReference>
<evidence type="ECO:0000313" key="14">
    <source>
        <dbReference type="Proteomes" id="UP000192220"/>
    </source>
</evidence>
<dbReference type="AlphaFoldDB" id="A0A2I4B486"/>
<dbReference type="OrthoDB" id="6077919at2759"/>
<evidence type="ECO:0000256" key="1">
    <source>
        <dbReference type="ARBA" id="ARBA00003767"/>
    </source>
</evidence>
<dbReference type="GO" id="GO:0000978">
    <property type="term" value="F:RNA polymerase II cis-regulatory region sequence-specific DNA binding"/>
    <property type="evidence" value="ECO:0007669"/>
    <property type="project" value="TreeGrafter"/>
</dbReference>
<evidence type="ECO:0000256" key="3">
    <source>
        <dbReference type="ARBA" id="ARBA00006991"/>
    </source>
</evidence>
<dbReference type="SUPFAM" id="SSF57667">
    <property type="entry name" value="beta-beta-alpha zinc fingers"/>
    <property type="match status" value="2"/>
</dbReference>
<dbReference type="GO" id="GO:0000981">
    <property type="term" value="F:DNA-binding transcription factor activity, RNA polymerase II-specific"/>
    <property type="evidence" value="ECO:0007669"/>
    <property type="project" value="TreeGrafter"/>
</dbReference>
<organism evidence="14 15">
    <name type="scientific">Austrofundulus limnaeus</name>
    <name type="common">Annual killifish</name>
    <dbReference type="NCBI Taxonomy" id="52670"/>
    <lineage>
        <taxon>Eukaryota</taxon>
        <taxon>Metazoa</taxon>
        <taxon>Chordata</taxon>
        <taxon>Craniata</taxon>
        <taxon>Vertebrata</taxon>
        <taxon>Euteleostomi</taxon>
        <taxon>Actinopterygii</taxon>
        <taxon>Neopterygii</taxon>
        <taxon>Teleostei</taxon>
        <taxon>Neoteleostei</taxon>
        <taxon>Acanthomorphata</taxon>
        <taxon>Ovalentaria</taxon>
        <taxon>Atherinomorphae</taxon>
        <taxon>Cyprinodontiformes</taxon>
        <taxon>Rivulidae</taxon>
        <taxon>Austrofundulus</taxon>
    </lineage>
</organism>
<evidence type="ECO:0000256" key="8">
    <source>
        <dbReference type="ARBA" id="ARBA00023015"/>
    </source>
</evidence>
<feature type="domain" description="C2H2-type" evidence="13">
    <location>
        <begin position="152"/>
        <end position="179"/>
    </location>
</feature>
<dbReference type="PANTHER" id="PTHR14003">
    <property type="entry name" value="TRANSCRIPTIONAL REPRESSOR PROTEIN YY"/>
    <property type="match status" value="1"/>
</dbReference>
<dbReference type="GO" id="GO:0031519">
    <property type="term" value="C:PcG protein complex"/>
    <property type="evidence" value="ECO:0007669"/>
    <property type="project" value="TreeGrafter"/>
</dbReference>
<dbReference type="GeneID" id="106516640"/>
<dbReference type="FunFam" id="3.30.160.60:FF:000100">
    <property type="entry name" value="Zinc finger 45-like"/>
    <property type="match status" value="1"/>
</dbReference>
<dbReference type="PROSITE" id="PS50157">
    <property type="entry name" value="ZINC_FINGER_C2H2_2"/>
    <property type="match status" value="4"/>
</dbReference>
<evidence type="ECO:0000256" key="7">
    <source>
        <dbReference type="ARBA" id="ARBA00022833"/>
    </source>
</evidence>